<dbReference type="AlphaFoldDB" id="A0A5D8Z1R6"/>
<keyword evidence="4" id="KW-1185">Reference proteome</keyword>
<protein>
    <submittedName>
        <fullName evidence="3">Uncharacterized protein</fullName>
    </submittedName>
</protein>
<reference evidence="3 4" key="1">
    <citation type="submission" date="2019-08" db="EMBL/GenBank/DDBJ databases">
        <title>Draft genome sequence of Lysobacter sp. UKS-15.</title>
        <authorList>
            <person name="Im W.-T."/>
        </authorList>
    </citation>
    <scope>NUCLEOTIDE SEQUENCE [LARGE SCALE GENOMIC DNA]</scope>
    <source>
        <strain evidence="3 4">UKS-15</strain>
    </source>
</reference>
<evidence type="ECO:0000256" key="1">
    <source>
        <dbReference type="SAM" id="MobiDB-lite"/>
    </source>
</evidence>
<name>A0A5D8Z1R6_9GAMM</name>
<dbReference type="OrthoDB" id="6310739at2"/>
<proteinExistence type="predicted"/>
<feature type="signal peptide" evidence="2">
    <location>
        <begin position="1"/>
        <end position="19"/>
    </location>
</feature>
<evidence type="ECO:0000256" key="2">
    <source>
        <dbReference type="SAM" id="SignalP"/>
    </source>
</evidence>
<feature type="chain" id="PRO_5022672386" evidence="2">
    <location>
        <begin position="20"/>
        <end position="96"/>
    </location>
</feature>
<feature type="compositionally biased region" description="Low complexity" evidence="1">
    <location>
        <begin position="20"/>
        <end position="36"/>
    </location>
</feature>
<feature type="region of interest" description="Disordered" evidence="1">
    <location>
        <begin position="77"/>
        <end position="96"/>
    </location>
</feature>
<dbReference type="EMBL" id="VTRV01000094">
    <property type="protein sequence ID" value="TZF88945.1"/>
    <property type="molecule type" value="Genomic_DNA"/>
</dbReference>
<evidence type="ECO:0000313" key="3">
    <source>
        <dbReference type="EMBL" id="TZF88945.1"/>
    </source>
</evidence>
<accession>A0A5D8Z1R6</accession>
<feature type="region of interest" description="Disordered" evidence="1">
    <location>
        <begin position="20"/>
        <end position="53"/>
    </location>
</feature>
<organism evidence="3 4">
    <name type="scientific">Cognatilysobacter lacus</name>
    <dbReference type="NCBI Taxonomy" id="1643323"/>
    <lineage>
        <taxon>Bacteria</taxon>
        <taxon>Pseudomonadati</taxon>
        <taxon>Pseudomonadota</taxon>
        <taxon>Gammaproteobacteria</taxon>
        <taxon>Lysobacterales</taxon>
        <taxon>Lysobacteraceae</taxon>
        <taxon>Cognatilysobacter</taxon>
    </lineage>
</organism>
<keyword evidence="2" id="KW-0732">Signal</keyword>
<dbReference type="RefSeq" id="WP_149353070.1">
    <property type="nucleotide sequence ID" value="NZ_VTRV01000094.1"/>
</dbReference>
<dbReference type="Proteomes" id="UP000323164">
    <property type="component" value="Unassembled WGS sequence"/>
</dbReference>
<sequence length="96" mass="9903">MKMMLFALVLAAGAAQAQAVDSTASASAEAPTASTSQAEPAPGAEPKVADTGQRKLCKLERELGSNRAKRVCRTREEIDASTEAARASISAAQRGN</sequence>
<evidence type="ECO:0000313" key="4">
    <source>
        <dbReference type="Proteomes" id="UP000323164"/>
    </source>
</evidence>
<gene>
    <name evidence="3" type="ORF">FW784_09300</name>
</gene>
<comment type="caution">
    <text evidence="3">The sequence shown here is derived from an EMBL/GenBank/DDBJ whole genome shotgun (WGS) entry which is preliminary data.</text>
</comment>